<reference evidence="2 3" key="1">
    <citation type="submission" date="2016-10" db="EMBL/GenBank/DDBJ databases">
        <authorList>
            <person name="de Groot N.N."/>
        </authorList>
    </citation>
    <scope>NUCLEOTIDE SEQUENCE [LARGE SCALE GENOMIC DNA]</scope>
    <source>
        <strain evidence="3">KMM 9023,NRIC 0796,JCM 17311,KCTC 23692</strain>
    </source>
</reference>
<organism evidence="2 3">
    <name type="scientific">Poseidonocella sedimentorum</name>
    <dbReference type="NCBI Taxonomy" id="871652"/>
    <lineage>
        <taxon>Bacteria</taxon>
        <taxon>Pseudomonadati</taxon>
        <taxon>Pseudomonadota</taxon>
        <taxon>Alphaproteobacteria</taxon>
        <taxon>Rhodobacterales</taxon>
        <taxon>Roseobacteraceae</taxon>
        <taxon>Poseidonocella</taxon>
    </lineage>
</organism>
<proteinExistence type="predicted"/>
<dbReference type="Pfam" id="PF06568">
    <property type="entry name" value="YjiS-like"/>
    <property type="match status" value="1"/>
</dbReference>
<evidence type="ECO:0000313" key="2">
    <source>
        <dbReference type="EMBL" id="SFQ95260.1"/>
    </source>
</evidence>
<dbReference type="InterPro" id="IPR009506">
    <property type="entry name" value="YjiS-like"/>
</dbReference>
<feature type="domain" description="YjiS-like" evidence="1">
    <location>
        <begin position="19"/>
        <end position="54"/>
    </location>
</feature>
<protein>
    <submittedName>
        <fullName evidence="2">Uncharacterized conserved protein YjiS, DUF1127 family</fullName>
    </submittedName>
</protein>
<dbReference type="EMBL" id="FOYI01000001">
    <property type="protein sequence ID" value="SFQ95260.1"/>
    <property type="molecule type" value="Genomic_DNA"/>
</dbReference>
<dbReference type="RefSeq" id="WP_092075673.1">
    <property type="nucleotide sequence ID" value="NZ_FOYI01000001.1"/>
</dbReference>
<dbReference type="STRING" id="871652.SAMN04515673_101178"/>
<sequence>MSVRTAPWSLRTDRRASFLSKLRSARSLLRQRRALGRLSAHQLEDIGLTRTQAEREARRPIWDAPDHWS</sequence>
<evidence type="ECO:0000259" key="1">
    <source>
        <dbReference type="Pfam" id="PF06568"/>
    </source>
</evidence>
<name>A0A1I6CQ07_9RHOB</name>
<dbReference type="AlphaFoldDB" id="A0A1I6CQ07"/>
<dbReference type="Proteomes" id="UP000199302">
    <property type="component" value="Unassembled WGS sequence"/>
</dbReference>
<evidence type="ECO:0000313" key="3">
    <source>
        <dbReference type="Proteomes" id="UP000199302"/>
    </source>
</evidence>
<gene>
    <name evidence="2" type="ORF">SAMN04515673_101178</name>
</gene>
<keyword evidence="3" id="KW-1185">Reference proteome</keyword>
<accession>A0A1I6CQ07</accession>